<accession>A0A318UN24</accession>
<proteinExistence type="predicted"/>
<name>A0A318UN24_9SPHI</name>
<sequence>MDTANNTYLAFQFSASELSAFAVASGIFTISLKNGKIVHFCPNDVQHFHDWLTAHEIRDIQKEERTKPTPPSTNKSWWGRIKRNK</sequence>
<gene>
    <name evidence="2" type="ORF">B0O44_10726</name>
</gene>
<evidence type="ECO:0000256" key="1">
    <source>
        <dbReference type="SAM" id="MobiDB-lite"/>
    </source>
</evidence>
<organism evidence="2 3">
    <name type="scientific">Pedobacter nutrimenti</name>
    <dbReference type="NCBI Taxonomy" id="1241337"/>
    <lineage>
        <taxon>Bacteria</taxon>
        <taxon>Pseudomonadati</taxon>
        <taxon>Bacteroidota</taxon>
        <taxon>Sphingobacteriia</taxon>
        <taxon>Sphingobacteriales</taxon>
        <taxon>Sphingobacteriaceae</taxon>
        <taxon>Pedobacter</taxon>
    </lineage>
</organism>
<evidence type="ECO:0000313" key="3">
    <source>
        <dbReference type="Proteomes" id="UP000248198"/>
    </source>
</evidence>
<dbReference type="Proteomes" id="UP000248198">
    <property type="component" value="Unassembled WGS sequence"/>
</dbReference>
<protein>
    <submittedName>
        <fullName evidence="2">Uncharacterized protein</fullName>
    </submittedName>
</protein>
<dbReference type="EMBL" id="QKLU01000007">
    <property type="protein sequence ID" value="PYF71411.1"/>
    <property type="molecule type" value="Genomic_DNA"/>
</dbReference>
<feature type="region of interest" description="Disordered" evidence="1">
    <location>
        <begin position="62"/>
        <end position="85"/>
    </location>
</feature>
<dbReference type="AlphaFoldDB" id="A0A318UN24"/>
<comment type="caution">
    <text evidence="2">The sequence shown here is derived from an EMBL/GenBank/DDBJ whole genome shotgun (WGS) entry which is preliminary data.</text>
</comment>
<keyword evidence="3" id="KW-1185">Reference proteome</keyword>
<evidence type="ECO:0000313" key="2">
    <source>
        <dbReference type="EMBL" id="PYF71411.1"/>
    </source>
</evidence>
<dbReference type="RefSeq" id="WP_054281018.1">
    <property type="nucleotide sequence ID" value="NZ_QKLU01000007.1"/>
</dbReference>
<reference evidence="2 3" key="1">
    <citation type="submission" date="2018-06" db="EMBL/GenBank/DDBJ databases">
        <title>Genomic Encyclopedia of Archaeal and Bacterial Type Strains, Phase II (KMG-II): from individual species to whole genera.</title>
        <authorList>
            <person name="Goeker M."/>
        </authorList>
    </citation>
    <scope>NUCLEOTIDE SEQUENCE [LARGE SCALE GENOMIC DNA]</scope>
    <source>
        <strain evidence="2 3">DSM 27372</strain>
    </source>
</reference>